<feature type="non-terminal residue" evidence="1">
    <location>
        <position position="27"/>
    </location>
</feature>
<accession>A0A699X2H0</accession>
<proteinExistence type="predicted"/>
<comment type="caution">
    <text evidence="1">The sequence shown here is derived from an EMBL/GenBank/DDBJ whole genome shotgun (WGS) entry which is preliminary data.</text>
</comment>
<name>A0A699X2H0_TANCI</name>
<dbReference type="EMBL" id="BKCJ011800550">
    <property type="protein sequence ID" value="GFD53955.1"/>
    <property type="molecule type" value="Genomic_DNA"/>
</dbReference>
<dbReference type="AlphaFoldDB" id="A0A699X2H0"/>
<sequence>MVVSEDSQAWSYVLRLLTSSNQRSIRE</sequence>
<gene>
    <name evidence="1" type="ORF">Tci_925924</name>
</gene>
<reference evidence="1" key="1">
    <citation type="journal article" date="2019" name="Sci. Rep.">
        <title>Draft genome of Tanacetum cinerariifolium, the natural source of mosquito coil.</title>
        <authorList>
            <person name="Yamashiro T."/>
            <person name="Shiraishi A."/>
            <person name="Satake H."/>
            <person name="Nakayama K."/>
        </authorList>
    </citation>
    <scope>NUCLEOTIDE SEQUENCE</scope>
</reference>
<evidence type="ECO:0000313" key="1">
    <source>
        <dbReference type="EMBL" id="GFD53955.1"/>
    </source>
</evidence>
<protein>
    <submittedName>
        <fullName evidence="1">Uncharacterized protein</fullName>
    </submittedName>
</protein>
<organism evidence="1">
    <name type="scientific">Tanacetum cinerariifolium</name>
    <name type="common">Dalmatian daisy</name>
    <name type="synonym">Chrysanthemum cinerariifolium</name>
    <dbReference type="NCBI Taxonomy" id="118510"/>
    <lineage>
        <taxon>Eukaryota</taxon>
        <taxon>Viridiplantae</taxon>
        <taxon>Streptophyta</taxon>
        <taxon>Embryophyta</taxon>
        <taxon>Tracheophyta</taxon>
        <taxon>Spermatophyta</taxon>
        <taxon>Magnoliopsida</taxon>
        <taxon>eudicotyledons</taxon>
        <taxon>Gunneridae</taxon>
        <taxon>Pentapetalae</taxon>
        <taxon>asterids</taxon>
        <taxon>campanulids</taxon>
        <taxon>Asterales</taxon>
        <taxon>Asteraceae</taxon>
        <taxon>Asteroideae</taxon>
        <taxon>Anthemideae</taxon>
        <taxon>Anthemidinae</taxon>
        <taxon>Tanacetum</taxon>
    </lineage>
</organism>